<dbReference type="AlphaFoldDB" id="A0A5A7Q8Z8"/>
<dbReference type="Gene3D" id="1.20.1280.50">
    <property type="match status" value="1"/>
</dbReference>
<dbReference type="PANTHER" id="PTHR35546:SF121">
    <property type="entry name" value="F-BOX PROTEIN"/>
    <property type="match status" value="1"/>
</dbReference>
<dbReference type="CDD" id="cd22157">
    <property type="entry name" value="F-box_AtFBW1-like"/>
    <property type="match status" value="1"/>
</dbReference>
<comment type="caution">
    <text evidence="2">The sequence shown here is derived from an EMBL/GenBank/DDBJ whole genome shotgun (WGS) entry which is preliminary data.</text>
</comment>
<gene>
    <name evidence="2" type="ORF">STAS_17206</name>
</gene>
<organism evidence="2 3">
    <name type="scientific">Striga asiatica</name>
    <name type="common">Asiatic witchweed</name>
    <name type="synonym">Buchnera asiatica</name>
    <dbReference type="NCBI Taxonomy" id="4170"/>
    <lineage>
        <taxon>Eukaryota</taxon>
        <taxon>Viridiplantae</taxon>
        <taxon>Streptophyta</taxon>
        <taxon>Embryophyta</taxon>
        <taxon>Tracheophyta</taxon>
        <taxon>Spermatophyta</taxon>
        <taxon>Magnoliopsida</taxon>
        <taxon>eudicotyledons</taxon>
        <taxon>Gunneridae</taxon>
        <taxon>Pentapetalae</taxon>
        <taxon>asterids</taxon>
        <taxon>lamiids</taxon>
        <taxon>Lamiales</taxon>
        <taxon>Orobanchaceae</taxon>
        <taxon>Buchnereae</taxon>
        <taxon>Striga</taxon>
    </lineage>
</organism>
<dbReference type="Pfam" id="PF24750">
    <property type="entry name" value="b-prop_At3g26010-like"/>
    <property type="match status" value="1"/>
</dbReference>
<evidence type="ECO:0000313" key="2">
    <source>
        <dbReference type="EMBL" id="GER40531.1"/>
    </source>
</evidence>
<dbReference type="InterPro" id="IPR056592">
    <property type="entry name" value="Beta-prop_At3g26010-like"/>
</dbReference>
<dbReference type="Pfam" id="PF00646">
    <property type="entry name" value="F-box"/>
    <property type="match status" value="1"/>
</dbReference>
<sequence length="433" mass="49153">MELDGTEKQIIMGGCSSKASYLPEDILEQILCRLPEKPLVRFKSVSKAWRSLISQICLRYPRRSVLGLVLRTHKVLRHCGSIIEYIARTSRHPCLTHFISDHLPEKWYTMRESIPGHYLSIEERNGGPKLLAWEECLGSSKLPFKPSPDDLVSCCNGLLLFVDIETSRYYVSNPMTGQCVPIPQPAWAQERLLFAALAFDPSRSSSYAVVRFAWHTTKPDMVLDVYTSADKIWSSHELQLDPCMTRLNMMRPATYFEGALFRLSLTWHVVRFDFSRELAGVCAAPLPLSYKQCKGLMGSMGVLAGKLCYSNEFEDVLHVWSLGDCSLDVKSSLWELRYRIDIYDLTRSMVLSGDCWPPISKWVETVAFHPSANVLYLGTPRVILTYDLESNELEELTRIERDGFLPGCYCAAFTCVRFPVPFDEAGNICAPNC</sequence>
<proteinExistence type="predicted"/>
<dbReference type="EMBL" id="BKCP01005916">
    <property type="protein sequence ID" value="GER40531.1"/>
    <property type="molecule type" value="Genomic_DNA"/>
</dbReference>
<dbReference type="PANTHER" id="PTHR35546">
    <property type="entry name" value="F-BOX PROTEIN INTERACTION DOMAIN PROTEIN-RELATED"/>
    <property type="match status" value="1"/>
</dbReference>
<dbReference type="SMART" id="SM00256">
    <property type="entry name" value="FBOX"/>
    <property type="match status" value="1"/>
</dbReference>
<dbReference type="PROSITE" id="PS50181">
    <property type="entry name" value="FBOX"/>
    <property type="match status" value="1"/>
</dbReference>
<reference evidence="3" key="1">
    <citation type="journal article" date="2019" name="Curr. Biol.">
        <title>Genome Sequence of Striga asiatica Provides Insight into the Evolution of Plant Parasitism.</title>
        <authorList>
            <person name="Yoshida S."/>
            <person name="Kim S."/>
            <person name="Wafula E.K."/>
            <person name="Tanskanen J."/>
            <person name="Kim Y.M."/>
            <person name="Honaas L."/>
            <person name="Yang Z."/>
            <person name="Spallek T."/>
            <person name="Conn C.E."/>
            <person name="Ichihashi Y."/>
            <person name="Cheong K."/>
            <person name="Cui S."/>
            <person name="Der J.P."/>
            <person name="Gundlach H."/>
            <person name="Jiao Y."/>
            <person name="Hori C."/>
            <person name="Ishida J.K."/>
            <person name="Kasahara H."/>
            <person name="Kiba T."/>
            <person name="Kim M.S."/>
            <person name="Koo N."/>
            <person name="Laohavisit A."/>
            <person name="Lee Y.H."/>
            <person name="Lumba S."/>
            <person name="McCourt P."/>
            <person name="Mortimer J.C."/>
            <person name="Mutuku J.M."/>
            <person name="Nomura T."/>
            <person name="Sasaki-Sekimoto Y."/>
            <person name="Seto Y."/>
            <person name="Wang Y."/>
            <person name="Wakatake T."/>
            <person name="Sakakibara H."/>
            <person name="Demura T."/>
            <person name="Yamaguchi S."/>
            <person name="Yoneyama K."/>
            <person name="Manabe R.I."/>
            <person name="Nelson D.C."/>
            <person name="Schulman A.H."/>
            <person name="Timko M.P."/>
            <person name="dePamphilis C.W."/>
            <person name="Choi D."/>
            <person name="Shirasu K."/>
        </authorList>
    </citation>
    <scope>NUCLEOTIDE SEQUENCE [LARGE SCALE GENOMIC DNA]</scope>
    <source>
        <strain evidence="3">cv. UVA1</strain>
    </source>
</reference>
<evidence type="ECO:0000313" key="3">
    <source>
        <dbReference type="Proteomes" id="UP000325081"/>
    </source>
</evidence>
<dbReference type="Proteomes" id="UP000325081">
    <property type="component" value="Unassembled WGS sequence"/>
</dbReference>
<accession>A0A5A7Q8Z8</accession>
<dbReference type="NCBIfam" id="TIGR01640">
    <property type="entry name" value="F_box_assoc_1"/>
    <property type="match status" value="1"/>
</dbReference>
<feature type="domain" description="F-box" evidence="1">
    <location>
        <begin position="16"/>
        <end position="63"/>
    </location>
</feature>
<dbReference type="InterPro" id="IPR036047">
    <property type="entry name" value="F-box-like_dom_sf"/>
</dbReference>
<evidence type="ECO:0000259" key="1">
    <source>
        <dbReference type="PROSITE" id="PS50181"/>
    </source>
</evidence>
<name>A0A5A7Q8Z8_STRAF</name>
<dbReference type="InterPro" id="IPR055290">
    <property type="entry name" value="At3g26010-like"/>
</dbReference>
<keyword evidence="3" id="KW-1185">Reference proteome</keyword>
<dbReference type="OrthoDB" id="863503at2759"/>
<dbReference type="InterPro" id="IPR001810">
    <property type="entry name" value="F-box_dom"/>
</dbReference>
<dbReference type="SUPFAM" id="SSF81383">
    <property type="entry name" value="F-box domain"/>
    <property type="match status" value="1"/>
</dbReference>
<dbReference type="InterPro" id="IPR017451">
    <property type="entry name" value="F-box-assoc_interact_dom"/>
</dbReference>
<protein>
    <submittedName>
        <fullName evidence="2">F-box family protein</fullName>
    </submittedName>
</protein>